<gene>
    <name evidence="3" type="ORF">DES52_102208</name>
</gene>
<dbReference type="GO" id="GO:0016491">
    <property type="term" value="F:oxidoreductase activity"/>
    <property type="evidence" value="ECO:0007669"/>
    <property type="project" value="UniProtKB-KW"/>
</dbReference>
<evidence type="ECO:0000313" key="4">
    <source>
        <dbReference type="Proteomes" id="UP000248326"/>
    </source>
</evidence>
<evidence type="ECO:0000256" key="2">
    <source>
        <dbReference type="ARBA" id="ARBA00023002"/>
    </source>
</evidence>
<keyword evidence="4" id="KW-1185">Reference proteome</keyword>
<dbReference type="PRINTS" id="PR00081">
    <property type="entry name" value="GDHRDH"/>
</dbReference>
<dbReference type="Pfam" id="PF00106">
    <property type="entry name" value="adh_short"/>
    <property type="match status" value="1"/>
</dbReference>
<dbReference type="GO" id="GO:0016020">
    <property type="term" value="C:membrane"/>
    <property type="evidence" value="ECO:0007669"/>
    <property type="project" value="TreeGrafter"/>
</dbReference>
<dbReference type="InterPro" id="IPR036291">
    <property type="entry name" value="NAD(P)-bd_dom_sf"/>
</dbReference>
<evidence type="ECO:0000256" key="1">
    <source>
        <dbReference type="ARBA" id="ARBA00006484"/>
    </source>
</evidence>
<dbReference type="PANTHER" id="PTHR44196:SF1">
    <property type="entry name" value="DEHYDROGENASE_REDUCTASE SDR FAMILY MEMBER 7B"/>
    <property type="match status" value="1"/>
</dbReference>
<proteinExistence type="inferred from homology"/>
<reference evidence="3 4" key="1">
    <citation type="submission" date="2018-06" db="EMBL/GenBank/DDBJ databases">
        <title>Genomic Encyclopedia of Type Strains, Phase IV (KMG-IV): sequencing the most valuable type-strain genomes for metagenomic binning, comparative biology and taxonomic classification.</title>
        <authorList>
            <person name="Goeker M."/>
        </authorList>
    </citation>
    <scope>NUCLEOTIDE SEQUENCE [LARGE SCALE GENOMIC DNA]</scope>
    <source>
        <strain evidence="3 4">DSM 18048</strain>
    </source>
</reference>
<dbReference type="PANTHER" id="PTHR44196">
    <property type="entry name" value="DEHYDROGENASE/REDUCTASE SDR FAMILY MEMBER 7B"/>
    <property type="match status" value="1"/>
</dbReference>
<dbReference type="CDD" id="cd11730">
    <property type="entry name" value="Tthb094_like_SDR_c"/>
    <property type="match status" value="1"/>
</dbReference>
<dbReference type="EMBL" id="QJSX01000002">
    <property type="protein sequence ID" value="PYE55842.1"/>
    <property type="molecule type" value="Genomic_DNA"/>
</dbReference>
<dbReference type="SUPFAM" id="SSF51735">
    <property type="entry name" value="NAD(P)-binding Rossmann-fold domains"/>
    <property type="match status" value="1"/>
</dbReference>
<dbReference type="Gene3D" id="3.40.50.720">
    <property type="entry name" value="NAD(P)-binding Rossmann-like Domain"/>
    <property type="match status" value="1"/>
</dbReference>
<dbReference type="Proteomes" id="UP000248326">
    <property type="component" value="Unassembled WGS sequence"/>
</dbReference>
<organism evidence="3 4">
    <name type="scientific">Deinococcus yavapaiensis KR-236</name>
    <dbReference type="NCBI Taxonomy" id="694435"/>
    <lineage>
        <taxon>Bacteria</taxon>
        <taxon>Thermotogati</taxon>
        <taxon>Deinococcota</taxon>
        <taxon>Deinococci</taxon>
        <taxon>Deinococcales</taxon>
        <taxon>Deinococcaceae</taxon>
        <taxon>Deinococcus</taxon>
    </lineage>
</organism>
<keyword evidence="2" id="KW-0560">Oxidoreductase</keyword>
<accession>A0A318SB91</accession>
<name>A0A318SB91_9DEIO</name>
<protein>
    <submittedName>
        <fullName evidence="3">Short-subunit dehydrogenase</fullName>
    </submittedName>
</protein>
<comment type="similarity">
    <text evidence="1">Belongs to the short-chain dehydrogenases/reductases (SDR) family.</text>
</comment>
<evidence type="ECO:0000313" key="3">
    <source>
        <dbReference type="EMBL" id="PYE55842.1"/>
    </source>
</evidence>
<sequence length="229" mass="24412">MKAFLTAWRPRLRFAGGVTTLILGATGGLGSALARVWPDRPLVVSGRDEAKLSELAFELGARPCKADVGYESHVQKLFASIESVGADLDTIVYAAGSVAPEPLSGASADVTRRVWNANYFGALWTLKHGLPKLKSGGRAYFVGARPELVTARGFAQYAASKAALARALDIARLEHRGVTITLVLPPAVDTPLWSAVGRVPRGALRASEVAEAILRDRLEDAGQTELRPE</sequence>
<dbReference type="AlphaFoldDB" id="A0A318SB91"/>
<dbReference type="InterPro" id="IPR002347">
    <property type="entry name" value="SDR_fam"/>
</dbReference>
<comment type="caution">
    <text evidence="3">The sequence shown here is derived from an EMBL/GenBank/DDBJ whole genome shotgun (WGS) entry which is preliminary data.</text>
</comment>